<evidence type="ECO:0000256" key="4">
    <source>
        <dbReference type="ARBA" id="ARBA00023054"/>
    </source>
</evidence>
<protein>
    <recommendedName>
        <fullName evidence="8">Kinesin motor domain-containing protein</fullName>
    </recommendedName>
</protein>
<dbReference type="STRING" id="7398.A0A1A9Z346"/>
<dbReference type="PANTHER" id="PTHR47968:SF75">
    <property type="entry name" value="CENTROMERE-ASSOCIATED PROTEIN E"/>
    <property type="match status" value="1"/>
</dbReference>
<dbReference type="PROSITE" id="PS50067">
    <property type="entry name" value="KINESIN_MOTOR_2"/>
    <property type="match status" value="1"/>
</dbReference>
<keyword evidence="6" id="KW-0963">Cytoplasm</keyword>
<evidence type="ECO:0000256" key="5">
    <source>
        <dbReference type="ARBA" id="ARBA00023175"/>
    </source>
</evidence>
<dbReference type="InterPro" id="IPR027640">
    <property type="entry name" value="Kinesin-like_fam"/>
</dbReference>
<sequence length="119" mass="13450">MKATNTIYLVLRRAKTSMKVIKTLYQRELRTQSSSSSEQAEEANVVAKAKDPGLNSLLFTYGVTGSGKTYTMTGDTRHRGIMSRCLDVLFRTISDYQAKKYSRHYFQFSKITGETSTSN</sequence>
<keyword evidence="6" id="KW-0206">Cytoskeleton</keyword>
<evidence type="ECO:0000256" key="1">
    <source>
        <dbReference type="ARBA" id="ARBA00004245"/>
    </source>
</evidence>
<dbReference type="VEuPathDB" id="VectorBase:GPAI002352"/>
<comment type="subcellular location">
    <subcellularLocation>
        <location evidence="1">Cytoplasm</location>
        <location evidence="1">Cytoskeleton</location>
    </subcellularLocation>
</comment>
<keyword evidence="4" id="KW-0175">Coiled coil</keyword>
<feature type="binding site" evidence="7">
    <location>
        <begin position="62"/>
        <end position="69"/>
    </location>
    <ligand>
        <name>ATP</name>
        <dbReference type="ChEBI" id="CHEBI:30616"/>
    </ligand>
</feature>
<dbReference type="Proteomes" id="UP000092445">
    <property type="component" value="Unassembled WGS sequence"/>
</dbReference>
<feature type="domain" description="Kinesin motor" evidence="8">
    <location>
        <begin position="1"/>
        <end position="119"/>
    </location>
</feature>
<evidence type="ECO:0000256" key="7">
    <source>
        <dbReference type="PROSITE-ProRule" id="PRU00283"/>
    </source>
</evidence>
<dbReference type="Pfam" id="PF00225">
    <property type="entry name" value="Kinesin"/>
    <property type="match status" value="1"/>
</dbReference>
<dbReference type="GO" id="GO:0003777">
    <property type="term" value="F:microtubule motor activity"/>
    <property type="evidence" value="ECO:0007669"/>
    <property type="project" value="InterPro"/>
</dbReference>
<reference evidence="10" key="1">
    <citation type="submission" date="2014-03" db="EMBL/GenBank/DDBJ databases">
        <authorList>
            <person name="Aksoy S."/>
            <person name="Warren W."/>
            <person name="Wilson R.K."/>
        </authorList>
    </citation>
    <scope>NUCLEOTIDE SEQUENCE [LARGE SCALE GENOMIC DNA]</scope>
    <source>
        <strain evidence="10">IAEA</strain>
    </source>
</reference>
<dbReference type="Gene3D" id="3.40.850.10">
    <property type="entry name" value="Kinesin motor domain"/>
    <property type="match status" value="1"/>
</dbReference>
<dbReference type="PANTHER" id="PTHR47968">
    <property type="entry name" value="CENTROMERE PROTEIN E"/>
    <property type="match status" value="1"/>
</dbReference>
<evidence type="ECO:0000313" key="10">
    <source>
        <dbReference type="Proteomes" id="UP000092445"/>
    </source>
</evidence>
<dbReference type="GO" id="GO:0005524">
    <property type="term" value="F:ATP binding"/>
    <property type="evidence" value="ECO:0007669"/>
    <property type="project" value="UniProtKB-UniRule"/>
</dbReference>
<evidence type="ECO:0000256" key="3">
    <source>
        <dbReference type="ARBA" id="ARBA00022840"/>
    </source>
</evidence>
<dbReference type="InterPro" id="IPR001752">
    <property type="entry name" value="Kinesin_motor_dom"/>
</dbReference>
<dbReference type="EnsemblMetazoa" id="GPAI002352-RA">
    <property type="protein sequence ID" value="GPAI002352-PA"/>
    <property type="gene ID" value="GPAI002352"/>
</dbReference>
<accession>A0A1A9Z346</accession>
<reference evidence="9" key="2">
    <citation type="submission" date="2020-05" db="UniProtKB">
        <authorList>
            <consortium name="EnsemblMetazoa"/>
        </authorList>
    </citation>
    <scope>IDENTIFICATION</scope>
    <source>
        <strain evidence="9">IAEA</strain>
    </source>
</reference>
<organism evidence="9 10">
    <name type="scientific">Glossina pallidipes</name>
    <name type="common">Tsetse fly</name>
    <dbReference type="NCBI Taxonomy" id="7398"/>
    <lineage>
        <taxon>Eukaryota</taxon>
        <taxon>Metazoa</taxon>
        <taxon>Ecdysozoa</taxon>
        <taxon>Arthropoda</taxon>
        <taxon>Hexapoda</taxon>
        <taxon>Insecta</taxon>
        <taxon>Pterygota</taxon>
        <taxon>Neoptera</taxon>
        <taxon>Endopterygota</taxon>
        <taxon>Diptera</taxon>
        <taxon>Brachycera</taxon>
        <taxon>Muscomorpha</taxon>
        <taxon>Hippoboscoidea</taxon>
        <taxon>Glossinidae</taxon>
        <taxon>Glossina</taxon>
    </lineage>
</organism>
<dbReference type="AlphaFoldDB" id="A0A1A9Z346"/>
<keyword evidence="2 7" id="KW-0547">Nucleotide-binding</keyword>
<evidence type="ECO:0000256" key="2">
    <source>
        <dbReference type="ARBA" id="ARBA00022741"/>
    </source>
</evidence>
<keyword evidence="10" id="KW-1185">Reference proteome</keyword>
<dbReference type="GO" id="GO:0015630">
    <property type="term" value="C:microtubule cytoskeleton"/>
    <property type="evidence" value="ECO:0007669"/>
    <property type="project" value="UniProtKB-ARBA"/>
</dbReference>
<keyword evidence="3 7" id="KW-0067">ATP-binding</keyword>
<dbReference type="SUPFAM" id="SSF52540">
    <property type="entry name" value="P-loop containing nucleoside triphosphate hydrolases"/>
    <property type="match status" value="1"/>
</dbReference>
<evidence type="ECO:0000259" key="8">
    <source>
        <dbReference type="PROSITE" id="PS50067"/>
    </source>
</evidence>
<proteinExistence type="inferred from homology"/>
<keyword evidence="5 7" id="KW-0505">Motor protein</keyword>
<dbReference type="GO" id="GO:0008017">
    <property type="term" value="F:microtubule binding"/>
    <property type="evidence" value="ECO:0007669"/>
    <property type="project" value="InterPro"/>
</dbReference>
<dbReference type="InterPro" id="IPR027417">
    <property type="entry name" value="P-loop_NTPase"/>
</dbReference>
<evidence type="ECO:0000256" key="6">
    <source>
        <dbReference type="ARBA" id="ARBA00023212"/>
    </source>
</evidence>
<dbReference type="InterPro" id="IPR036961">
    <property type="entry name" value="Kinesin_motor_dom_sf"/>
</dbReference>
<evidence type="ECO:0000313" key="9">
    <source>
        <dbReference type="EnsemblMetazoa" id="GPAI002352-PA"/>
    </source>
</evidence>
<dbReference type="GO" id="GO:0007018">
    <property type="term" value="P:microtubule-based movement"/>
    <property type="evidence" value="ECO:0007669"/>
    <property type="project" value="InterPro"/>
</dbReference>
<name>A0A1A9Z346_GLOPL</name>
<comment type="similarity">
    <text evidence="7">Belongs to the TRAFAC class myosin-kinesin ATPase superfamily. Kinesin family.</text>
</comment>